<dbReference type="InterPro" id="IPR001254">
    <property type="entry name" value="Trypsin_dom"/>
</dbReference>
<dbReference type="Pfam" id="PF00089">
    <property type="entry name" value="Trypsin"/>
    <property type="match status" value="1"/>
</dbReference>
<comment type="subcellular location">
    <subcellularLocation>
        <location evidence="1">Secreted</location>
    </subcellularLocation>
</comment>
<evidence type="ECO:0000256" key="5">
    <source>
        <dbReference type="ARBA" id="ARBA00022825"/>
    </source>
</evidence>
<dbReference type="GO" id="GO:0005576">
    <property type="term" value="C:extracellular region"/>
    <property type="evidence" value="ECO:0007669"/>
    <property type="project" value="UniProtKB-SubCell"/>
</dbReference>
<dbReference type="EMBL" id="VYZF01000285">
    <property type="protein sequence ID" value="NWT39306.1"/>
    <property type="molecule type" value="Genomic_DNA"/>
</dbReference>
<evidence type="ECO:0000313" key="11">
    <source>
        <dbReference type="Proteomes" id="UP000524558"/>
    </source>
</evidence>
<keyword evidence="11" id="KW-1185">Reference proteome</keyword>
<dbReference type="InterPro" id="IPR009003">
    <property type="entry name" value="Peptidase_S1_PA"/>
</dbReference>
<evidence type="ECO:0000256" key="1">
    <source>
        <dbReference type="ARBA" id="ARBA00004613"/>
    </source>
</evidence>
<evidence type="ECO:0000256" key="2">
    <source>
        <dbReference type="ARBA" id="ARBA00022525"/>
    </source>
</evidence>
<gene>
    <name evidence="10" type="primary">Ctrb1</name>
    <name evidence="10" type="ORF">CHRMAC_R15373</name>
</gene>
<feature type="non-terminal residue" evidence="10">
    <location>
        <position position="140"/>
    </location>
</feature>
<feature type="domain" description="Peptidase S1" evidence="9">
    <location>
        <begin position="1"/>
        <end position="140"/>
    </location>
</feature>
<evidence type="ECO:0000256" key="6">
    <source>
        <dbReference type="ARBA" id="ARBA00023145"/>
    </source>
</evidence>
<dbReference type="PANTHER" id="PTHR24250">
    <property type="entry name" value="CHYMOTRYPSIN-RELATED"/>
    <property type="match status" value="1"/>
</dbReference>
<comment type="caution">
    <text evidence="10">The sequence shown here is derived from an EMBL/GenBank/DDBJ whole genome shotgun (WGS) entry which is preliminary data.</text>
</comment>
<organism evidence="10 11">
    <name type="scientific">Chroicocephalus maculipennis</name>
    <name type="common">Brown-hooded gull</name>
    <name type="synonym">Larus maculipennis</name>
    <dbReference type="NCBI Taxonomy" id="287016"/>
    <lineage>
        <taxon>Eukaryota</taxon>
        <taxon>Metazoa</taxon>
        <taxon>Chordata</taxon>
        <taxon>Craniata</taxon>
        <taxon>Vertebrata</taxon>
        <taxon>Euteleostomi</taxon>
        <taxon>Archelosauria</taxon>
        <taxon>Archosauria</taxon>
        <taxon>Dinosauria</taxon>
        <taxon>Saurischia</taxon>
        <taxon>Theropoda</taxon>
        <taxon>Coelurosauria</taxon>
        <taxon>Aves</taxon>
        <taxon>Neognathae</taxon>
        <taxon>Neoaves</taxon>
        <taxon>Charadriiformes</taxon>
        <taxon>Laridae</taxon>
        <taxon>Chroicocephalus</taxon>
    </lineage>
</organism>
<evidence type="ECO:0000313" key="10">
    <source>
        <dbReference type="EMBL" id="NWT39306.1"/>
    </source>
</evidence>
<keyword evidence="7" id="KW-1015">Disulfide bond</keyword>
<evidence type="ECO:0000256" key="7">
    <source>
        <dbReference type="ARBA" id="ARBA00023157"/>
    </source>
</evidence>
<accession>A0A7K5N869</accession>
<dbReference type="SUPFAM" id="SSF50494">
    <property type="entry name" value="Trypsin-like serine proteases"/>
    <property type="match status" value="1"/>
</dbReference>
<evidence type="ECO:0000259" key="9">
    <source>
        <dbReference type="PROSITE" id="PS50240"/>
    </source>
</evidence>
<protein>
    <submittedName>
        <fullName evidence="10">CTRB1 protein</fullName>
    </submittedName>
</protein>
<dbReference type="GO" id="GO:0006508">
    <property type="term" value="P:proteolysis"/>
    <property type="evidence" value="ECO:0007669"/>
    <property type="project" value="UniProtKB-KW"/>
</dbReference>
<dbReference type="Gene3D" id="2.40.10.10">
    <property type="entry name" value="Trypsin-like serine proteases"/>
    <property type="match status" value="1"/>
</dbReference>
<sequence>SNTGGSGATTCSPGSGEEESTAARCLTAGWGETGAGKEEEPAARLQQGEISLLSHQACANYWGQNIGETNIGDSSLLSPSLSSLFSLFQGDSGWPLLCVTDGHYNLAGTASWGSDKCHPESPAVYTGLSDCGHWISSVTN</sequence>
<keyword evidence="3" id="KW-0645">Protease</keyword>
<keyword evidence="6" id="KW-0865">Zymogen</keyword>
<dbReference type="PANTHER" id="PTHR24250:SF65">
    <property type="entry name" value="CHYMOTRYPSINOGEN B"/>
    <property type="match status" value="1"/>
</dbReference>
<evidence type="ECO:0000256" key="3">
    <source>
        <dbReference type="ARBA" id="ARBA00022670"/>
    </source>
</evidence>
<dbReference type="Proteomes" id="UP000524558">
    <property type="component" value="Unassembled WGS sequence"/>
</dbReference>
<keyword evidence="5" id="KW-0720">Serine protease</keyword>
<keyword evidence="2" id="KW-0964">Secreted</keyword>
<reference evidence="10 11" key="1">
    <citation type="submission" date="2019-09" db="EMBL/GenBank/DDBJ databases">
        <title>Bird 10,000 Genomes (B10K) Project - Family phase.</title>
        <authorList>
            <person name="Zhang G."/>
        </authorList>
    </citation>
    <scope>NUCLEOTIDE SEQUENCE [LARGE SCALE GENOMIC DNA]</scope>
    <source>
        <strain evidence="10">B10K-DU-021-33</strain>
        <tissue evidence="10">Mixed tissue sample</tissue>
    </source>
</reference>
<dbReference type="InterPro" id="IPR043504">
    <property type="entry name" value="Peptidase_S1_PA_chymotrypsin"/>
</dbReference>
<dbReference type="AlphaFoldDB" id="A0A7K5N869"/>
<keyword evidence="4" id="KW-0378">Hydrolase</keyword>
<feature type="region of interest" description="Disordered" evidence="8">
    <location>
        <begin position="1"/>
        <end position="38"/>
    </location>
</feature>
<feature type="non-terminal residue" evidence="10">
    <location>
        <position position="1"/>
    </location>
</feature>
<evidence type="ECO:0000256" key="4">
    <source>
        <dbReference type="ARBA" id="ARBA00022801"/>
    </source>
</evidence>
<evidence type="ECO:0000256" key="8">
    <source>
        <dbReference type="SAM" id="MobiDB-lite"/>
    </source>
</evidence>
<name>A0A7K5N869_CHRMC</name>
<dbReference type="GO" id="GO:0004252">
    <property type="term" value="F:serine-type endopeptidase activity"/>
    <property type="evidence" value="ECO:0007669"/>
    <property type="project" value="InterPro"/>
</dbReference>
<dbReference type="PROSITE" id="PS50240">
    <property type="entry name" value="TRYPSIN_DOM"/>
    <property type="match status" value="1"/>
</dbReference>
<proteinExistence type="predicted"/>